<feature type="compositionally biased region" description="Basic and acidic residues" evidence="1">
    <location>
        <begin position="439"/>
        <end position="455"/>
    </location>
</feature>
<feature type="compositionally biased region" description="Basic and acidic residues" evidence="1">
    <location>
        <begin position="418"/>
        <end position="432"/>
    </location>
</feature>
<feature type="domain" description="DUF3074" evidence="2">
    <location>
        <begin position="144"/>
        <end position="399"/>
    </location>
</feature>
<gene>
    <name evidence="3" type="ORF">N656DRAFT_828025</name>
</gene>
<proteinExistence type="predicted"/>
<dbReference type="SUPFAM" id="SSF55961">
    <property type="entry name" value="Bet v1-like"/>
    <property type="match status" value="1"/>
</dbReference>
<sequence>MTHHHEPFKSLSPLSWPNDISPHLDAAGAPSENSESPLGKLLTTTVADALLLVESIPSPTAQERTYSSSTPLATVGRARSQTDPSAAHRGGSGGSASRDKDKERDGVVVQKLRGEWKDIKIPPKDNPHGISMYKLAAKDGKGAWFARRSLHVPGRQGAGGEVGFEMWEAALRKEMQETLARCKGKEPGTGNIRGIGAEKRVKRVEIPEGVLEVYQVSARFPGPTTPRDFVTVLMMPRPAEGKSDRTGRQPRQFVIVSRPCDGHPDCPSRSGFIRGQYESVEVIREVPVDKPLRRVKSSIDLSRDDVKQLADEAGDHASKEAVLRAAKKAAESEGEQDGKVSFPGSPAKSSGGRDEEDEMAIEWLMVTRSDPGGSVPRFMVEKGTPGGIVNDAGKFIKWLSSQKREDLLAASTDGVDQQETKPTEEFRQKAESGESPAKIAEHDHLQDGDAPREGEQPPQGGLYGMFTNALGAASSAVASRVAAFSPSYPIVDGTGSADESYASSEASFESAEEGSPSSSLADQASVRGEASAMDAASTKSAHSTVSENPPLSHQESTSLSRTQAQHEKELRKLKQRMVKAQEKLERSQAKRRADSKSSNKGGGATTTDDEATAATAAAKAKEKEKDDLALAKLREKHEREIAKQEEKYRRELKRLEEKHAAEERKAAERRRKAAERKERANIQMELERTRAERDVALKQIEMLKAQVGELQAQNTMLVAKLGKEKEKGN</sequence>
<feature type="region of interest" description="Disordered" evidence="1">
    <location>
        <begin position="657"/>
        <end position="678"/>
    </location>
</feature>
<feature type="compositionally biased region" description="Basic and acidic residues" evidence="1">
    <location>
        <begin position="657"/>
        <end position="666"/>
    </location>
</feature>
<feature type="compositionally biased region" description="Basic and acidic residues" evidence="1">
    <location>
        <begin position="310"/>
        <end position="322"/>
    </location>
</feature>
<dbReference type="Proteomes" id="UP001302812">
    <property type="component" value="Unassembled WGS sequence"/>
</dbReference>
<keyword evidence="4" id="KW-1185">Reference proteome</keyword>
<name>A0AAN6YUH8_9PEZI</name>
<dbReference type="Pfam" id="PF11274">
    <property type="entry name" value="DUF3074"/>
    <property type="match status" value="1"/>
</dbReference>
<feature type="compositionally biased region" description="Basic and acidic residues" evidence="1">
    <location>
        <begin position="619"/>
        <end position="631"/>
    </location>
</feature>
<accession>A0AAN6YUH8</accession>
<dbReference type="Gene3D" id="3.30.530.20">
    <property type="match status" value="1"/>
</dbReference>
<feature type="region of interest" description="Disordered" evidence="1">
    <location>
        <begin position="487"/>
        <end position="631"/>
    </location>
</feature>
<feature type="compositionally biased region" description="Basic and acidic residues" evidence="1">
    <location>
        <begin position="97"/>
        <end position="106"/>
    </location>
</feature>
<feature type="region of interest" description="Disordered" evidence="1">
    <location>
        <begin position="310"/>
        <end position="391"/>
    </location>
</feature>
<reference evidence="3" key="1">
    <citation type="journal article" date="2023" name="Mol. Phylogenet. Evol.">
        <title>Genome-scale phylogeny and comparative genomics of the fungal order Sordariales.</title>
        <authorList>
            <person name="Hensen N."/>
            <person name="Bonometti L."/>
            <person name="Westerberg I."/>
            <person name="Brannstrom I.O."/>
            <person name="Guillou S."/>
            <person name="Cros-Aarteil S."/>
            <person name="Calhoun S."/>
            <person name="Haridas S."/>
            <person name="Kuo A."/>
            <person name="Mondo S."/>
            <person name="Pangilinan J."/>
            <person name="Riley R."/>
            <person name="LaButti K."/>
            <person name="Andreopoulos B."/>
            <person name="Lipzen A."/>
            <person name="Chen C."/>
            <person name="Yan M."/>
            <person name="Daum C."/>
            <person name="Ng V."/>
            <person name="Clum A."/>
            <person name="Steindorff A."/>
            <person name="Ohm R.A."/>
            <person name="Martin F."/>
            <person name="Silar P."/>
            <person name="Natvig D.O."/>
            <person name="Lalanne C."/>
            <person name="Gautier V."/>
            <person name="Ament-Velasquez S.L."/>
            <person name="Kruys A."/>
            <person name="Hutchinson M.I."/>
            <person name="Powell A.J."/>
            <person name="Barry K."/>
            <person name="Miller A.N."/>
            <person name="Grigoriev I.V."/>
            <person name="Debuchy R."/>
            <person name="Gladieux P."/>
            <person name="Hiltunen Thoren M."/>
            <person name="Johannesson H."/>
        </authorList>
    </citation>
    <scope>NUCLEOTIDE SEQUENCE</scope>
    <source>
        <strain evidence="3">CBS 508.74</strain>
    </source>
</reference>
<dbReference type="AlphaFoldDB" id="A0AAN6YUH8"/>
<feature type="compositionally biased region" description="Basic and acidic residues" evidence="1">
    <location>
        <begin position="579"/>
        <end position="597"/>
    </location>
</feature>
<evidence type="ECO:0000313" key="4">
    <source>
        <dbReference type="Proteomes" id="UP001302812"/>
    </source>
</evidence>
<dbReference type="InterPro" id="IPR023393">
    <property type="entry name" value="START-like_dom_sf"/>
</dbReference>
<dbReference type="RefSeq" id="XP_064671817.1">
    <property type="nucleotide sequence ID" value="XM_064818520.1"/>
</dbReference>
<evidence type="ECO:0000313" key="3">
    <source>
        <dbReference type="EMBL" id="KAK4114247.1"/>
    </source>
</evidence>
<dbReference type="InterPro" id="IPR024500">
    <property type="entry name" value="DUF3074"/>
</dbReference>
<dbReference type="PANTHER" id="PTHR40370">
    <property type="entry name" value="EXPRESSED PROTEIN"/>
    <property type="match status" value="1"/>
</dbReference>
<protein>
    <recommendedName>
        <fullName evidence="2">DUF3074 domain-containing protein</fullName>
    </recommendedName>
</protein>
<dbReference type="PANTHER" id="PTHR40370:SF1">
    <property type="entry name" value="DUF3074 DOMAIN-CONTAINING PROTEIN"/>
    <property type="match status" value="1"/>
</dbReference>
<feature type="region of interest" description="Disordered" evidence="1">
    <location>
        <begin position="1"/>
        <end position="40"/>
    </location>
</feature>
<reference evidence="3" key="2">
    <citation type="submission" date="2023-05" db="EMBL/GenBank/DDBJ databases">
        <authorList>
            <consortium name="Lawrence Berkeley National Laboratory"/>
            <person name="Steindorff A."/>
            <person name="Hensen N."/>
            <person name="Bonometti L."/>
            <person name="Westerberg I."/>
            <person name="Brannstrom I.O."/>
            <person name="Guillou S."/>
            <person name="Cros-Aarteil S."/>
            <person name="Calhoun S."/>
            <person name="Haridas S."/>
            <person name="Kuo A."/>
            <person name="Mondo S."/>
            <person name="Pangilinan J."/>
            <person name="Riley R."/>
            <person name="Labutti K."/>
            <person name="Andreopoulos B."/>
            <person name="Lipzen A."/>
            <person name="Chen C."/>
            <person name="Yanf M."/>
            <person name="Daum C."/>
            <person name="Ng V."/>
            <person name="Clum A."/>
            <person name="Ohm R."/>
            <person name="Martin F."/>
            <person name="Silar P."/>
            <person name="Natvig D."/>
            <person name="Lalanne C."/>
            <person name="Gautier V."/>
            <person name="Ament-Velasquez S.L."/>
            <person name="Kruys A."/>
            <person name="Hutchinson M.I."/>
            <person name="Powell A.J."/>
            <person name="Barry K."/>
            <person name="Miller A.N."/>
            <person name="Grigoriev I.V."/>
            <person name="Debuchy R."/>
            <person name="Gladieux P."/>
            <person name="Thoren M.H."/>
            <person name="Johannesson H."/>
        </authorList>
    </citation>
    <scope>NUCLEOTIDE SEQUENCE</scope>
    <source>
        <strain evidence="3">CBS 508.74</strain>
    </source>
</reference>
<feature type="compositionally biased region" description="Polar residues" evidence="1">
    <location>
        <begin position="537"/>
        <end position="563"/>
    </location>
</feature>
<dbReference type="EMBL" id="MU853337">
    <property type="protein sequence ID" value="KAK4114247.1"/>
    <property type="molecule type" value="Genomic_DNA"/>
</dbReference>
<feature type="compositionally biased region" description="Polar residues" evidence="1">
    <location>
        <begin position="57"/>
        <end position="72"/>
    </location>
</feature>
<feature type="region of interest" description="Disordered" evidence="1">
    <location>
        <begin position="57"/>
        <end position="106"/>
    </location>
</feature>
<comment type="caution">
    <text evidence="3">The sequence shown here is derived from an EMBL/GenBank/DDBJ whole genome shotgun (WGS) entry which is preliminary data.</text>
</comment>
<evidence type="ECO:0000259" key="2">
    <source>
        <dbReference type="Pfam" id="PF11274"/>
    </source>
</evidence>
<dbReference type="GeneID" id="89942646"/>
<feature type="region of interest" description="Disordered" evidence="1">
    <location>
        <begin position="409"/>
        <end position="466"/>
    </location>
</feature>
<feature type="compositionally biased region" description="Low complexity" evidence="1">
    <location>
        <begin position="496"/>
        <end position="521"/>
    </location>
</feature>
<organism evidence="3 4">
    <name type="scientific">Canariomyces notabilis</name>
    <dbReference type="NCBI Taxonomy" id="2074819"/>
    <lineage>
        <taxon>Eukaryota</taxon>
        <taxon>Fungi</taxon>
        <taxon>Dikarya</taxon>
        <taxon>Ascomycota</taxon>
        <taxon>Pezizomycotina</taxon>
        <taxon>Sordariomycetes</taxon>
        <taxon>Sordariomycetidae</taxon>
        <taxon>Sordariales</taxon>
        <taxon>Chaetomiaceae</taxon>
        <taxon>Canariomyces</taxon>
    </lineage>
</organism>
<evidence type="ECO:0000256" key="1">
    <source>
        <dbReference type="SAM" id="MobiDB-lite"/>
    </source>
</evidence>